<evidence type="ECO:0000313" key="2">
    <source>
        <dbReference type="EMBL" id="PXX12997.1"/>
    </source>
</evidence>
<sequence>MPDLPVTTRIKAVTLAALVAVVCAACGSTTTESAGSIVPVSVDCGMQVPGPGGASGLFAEIPGFTVSEICPADVDPSFATAQFDSLAAGLVSQNGNPILRVLAGQLKSGSGHDFILTYLGKLADQTRQGVGAPSEIEELGGHAARHFNIPLVTDGYLYADGRRVVIAYVAAGAPPATVEDALTEILDNVG</sequence>
<accession>A0A318HW14</accession>
<reference evidence="3" key="1">
    <citation type="submission" date="2018-05" db="EMBL/GenBank/DDBJ databases">
        <authorList>
            <person name="Deangelis K."/>
            <person name="Huntemann M."/>
            <person name="Clum A."/>
            <person name="Pillay M."/>
            <person name="Palaniappan K."/>
            <person name="Varghese N."/>
            <person name="Mikhailova N."/>
            <person name="Stamatis D."/>
            <person name="Reddy T."/>
            <person name="Daum C."/>
            <person name="Shapiro N."/>
            <person name="Ivanova N."/>
            <person name="Kyrpides N."/>
            <person name="Woyke T."/>
        </authorList>
    </citation>
    <scope>NUCLEOTIDE SEQUENCE [LARGE SCALE GENOMIC DNA]</scope>
    <source>
        <strain evidence="3">GAS496</strain>
    </source>
</reference>
<dbReference type="EMBL" id="QJJU01000001">
    <property type="protein sequence ID" value="PXX12997.1"/>
    <property type="molecule type" value="Genomic_DNA"/>
</dbReference>
<dbReference type="AlphaFoldDB" id="A0A318HW14"/>
<evidence type="ECO:0000313" key="3">
    <source>
        <dbReference type="Proteomes" id="UP000247781"/>
    </source>
</evidence>
<protein>
    <submittedName>
        <fullName evidence="2">Uncharacterized protein</fullName>
    </submittedName>
</protein>
<feature type="signal peptide" evidence="1">
    <location>
        <begin position="1"/>
        <end position="24"/>
    </location>
</feature>
<dbReference type="Proteomes" id="UP000247781">
    <property type="component" value="Unassembled WGS sequence"/>
</dbReference>
<gene>
    <name evidence="2" type="ORF">C8E89_101145</name>
</gene>
<keyword evidence="3" id="KW-1185">Reference proteome</keyword>
<evidence type="ECO:0000256" key="1">
    <source>
        <dbReference type="SAM" id="SignalP"/>
    </source>
</evidence>
<proteinExistence type="predicted"/>
<feature type="chain" id="PRO_5039587226" evidence="1">
    <location>
        <begin position="25"/>
        <end position="190"/>
    </location>
</feature>
<organism evidence="2 3">
    <name type="scientific">Mycolicibacterium moriokaense</name>
    <dbReference type="NCBI Taxonomy" id="39691"/>
    <lineage>
        <taxon>Bacteria</taxon>
        <taxon>Bacillati</taxon>
        <taxon>Actinomycetota</taxon>
        <taxon>Actinomycetes</taxon>
        <taxon>Mycobacteriales</taxon>
        <taxon>Mycobacteriaceae</taxon>
        <taxon>Mycolicibacterium</taxon>
    </lineage>
</organism>
<keyword evidence="1" id="KW-0732">Signal</keyword>
<reference evidence="2 3" key="2">
    <citation type="submission" date="2018-06" db="EMBL/GenBank/DDBJ databases">
        <title>Sequencing of bacterial isolates from soil warming experiment in Harvard Forest, Massachusetts, USA.</title>
        <authorList>
            <person name="Deangelis K.PhD."/>
        </authorList>
    </citation>
    <scope>NUCLEOTIDE SEQUENCE [LARGE SCALE GENOMIC DNA]</scope>
    <source>
        <strain evidence="2 3">GAS496</strain>
    </source>
</reference>
<name>A0A318HW14_9MYCO</name>
<comment type="caution">
    <text evidence="2">The sequence shown here is derived from an EMBL/GenBank/DDBJ whole genome shotgun (WGS) entry which is preliminary data.</text>
</comment>